<dbReference type="Gene3D" id="3.40.50.150">
    <property type="entry name" value="Vaccinia Virus protein VP39"/>
    <property type="match status" value="1"/>
</dbReference>
<dbReference type="Proteomes" id="UP000566324">
    <property type="component" value="Unassembled WGS sequence"/>
</dbReference>
<dbReference type="GO" id="GO:0032259">
    <property type="term" value="P:methylation"/>
    <property type="evidence" value="ECO:0007669"/>
    <property type="project" value="UniProtKB-KW"/>
</dbReference>
<dbReference type="SUPFAM" id="SSF53335">
    <property type="entry name" value="S-adenosyl-L-methionine-dependent methyltransferases"/>
    <property type="match status" value="1"/>
</dbReference>
<dbReference type="Gene3D" id="3.30.10.10">
    <property type="entry name" value="Trypsin Inhibitor V, subunit A"/>
    <property type="match status" value="1"/>
</dbReference>
<dbReference type="Pfam" id="PF11720">
    <property type="entry name" value="Inhibitor_I78"/>
    <property type="match status" value="1"/>
</dbReference>
<keyword evidence="1" id="KW-0732">Signal</keyword>
<dbReference type="RefSeq" id="WP_184065604.1">
    <property type="nucleotide sequence ID" value="NZ_JACHNZ010000007.1"/>
</dbReference>
<organism evidence="2 3">
    <name type="scientific">Sphingosinicella soli</name>
    <dbReference type="NCBI Taxonomy" id="333708"/>
    <lineage>
        <taxon>Bacteria</taxon>
        <taxon>Pseudomonadati</taxon>
        <taxon>Pseudomonadota</taxon>
        <taxon>Alphaproteobacteria</taxon>
        <taxon>Sphingomonadales</taxon>
        <taxon>Sphingosinicellaceae</taxon>
        <taxon>Sphingosinicella</taxon>
    </lineage>
</organism>
<dbReference type="InterPro" id="IPR029063">
    <property type="entry name" value="SAM-dependent_MTases_sf"/>
</dbReference>
<feature type="signal peptide" evidence="1">
    <location>
        <begin position="1"/>
        <end position="21"/>
    </location>
</feature>
<accession>A0A7W7F5C1</accession>
<dbReference type="PANTHER" id="PTHR39600">
    <property type="entry name" value="PEPTIDASE INHIBITOR I78 FAMILY PROTEIN"/>
    <property type="match status" value="1"/>
</dbReference>
<dbReference type="InterPro" id="IPR021719">
    <property type="entry name" value="Prot_inh_I78"/>
</dbReference>
<keyword evidence="2" id="KW-0489">Methyltransferase</keyword>
<reference evidence="2 3" key="1">
    <citation type="submission" date="2020-08" db="EMBL/GenBank/DDBJ databases">
        <title>Genomic Encyclopedia of Type Strains, Phase IV (KMG-IV): sequencing the most valuable type-strain genomes for metagenomic binning, comparative biology and taxonomic classification.</title>
        <authorList>
            <person name="Goeker M."/>
        </authorList>
    </citation>
    <scope>NUCLEOTIDE SEQUENCE [LARGE SCALE GENOMIC DNA]</scope>
    <source>
        <strain evidence="2 3">DSM 17328</strain>
    </source>
</reference>
<evidence type="ECO:0000313" key="2">
    <source>
        <dbReference type="EMBL" id="MBB4631250.1"/>
    </source>
</evidence>
<evidence type="ECO:0000313" key="3">
    <source>
        <dbReference type="Proteomes" id="UP000566324"/>
    </source>
</evidence>
<dbReference type="EMBL" id="JACHNZ010000007">
    <property type="protein sequence ID" value="MBB4631250.1"/>
    <property type="molecule type" value="Genomic_DNA"/>
</dbReference>
<comment type="caution">
    <text evidence="2">The sequence shown here is derived from an EMBL/GenBank/DDBJ whole genome shotgun (WGS) entry which is preliminary data.</text>
</comment>
<proteinExistence type="predicted"/>
<protein>
    <submittedName>
        <fullName evidence="2">Putative methyltransferase</fullName>
    </submittedName>
</protein>
<gene>
    <name evidence="2" type="ORF">GGQ98_000857</name>
</gene>
<name>A0A7W7F5C1_9SPHN</name>
<keyword evidence="2" id="KW-0808">Transferase</keyword>
<sequence>MSKTFLLLAAALLMPALPVEAAPAAITVAVAAKDRPADEAKLDESRKPAEVLKFLGLERGDRAFDFMAGRGYYSEIMARAVGPKGMVVAWNPSGIGESDPVKTAWQSLRVRVKNVAVFSTFMPDLALAPASFDFALFHLVYHDAYWESAEYKLVRTDPALLLATLYGAMKSGGIVGVIDHVGPAGGDTRAEVDKTHRIDPAVVRADFERAGFVFEGESDVLRVPGDDLSKSVFDPAVRGKTDRIVYKFSKPDGAPKDDLAMACDVEKAQSFIGRPADEATVGEMKKATGARTARVVPPNGAVTMDFRPDRLTISTDEAGNITRVSCG</sequence>
<keyword evidence="3" id="KW-1185">Reference proteome</keyword>
<evidence type="ECO:0000256" key="1">
    <source>
        <dbReference type="SAM" id="SignalP"/>
    </source>
</evidence>
<dbReference type="AlphaFoldDB" id="A0A7W7F5C1"/>
<dbReference type="GO" id="GO:0008168">
    <property type="term" value="F:methyltransferase activity"/>
    <property type="evidence" value="ECO:0007669"/>
    <property type="project" value="UniProtKB-KW"/>
</dbReference>
<feature type="chain" id="PRO_5030932045" evidence="1">
    <location>
        <begin position="22"/>
        <end position="327"/>
    </location>
</feature>
<dbReference type="PANTHER" id="PTHR39600:SF1">
    <property type="entry name" value="PEPTIDASE INHIBITOR I78 FAMILY PROTEIN"/>
    <property type="match status" value="1"/>
</dbReference>